<dbReference type="InterPro" id="IPR036514">
    <property type="entry name" value="SGNH_hydro_sf"/>
</dbReference>
<dbReference type="CDD" id="cd01832">
    <property type="entry name" value="SGNH_hydrolase_like_1"/>
    <property type="match status" value="1"/>
</dbReference>
<dbReference type="PANTHER" id="PTHR43784:SF2">
    <property type="entry name" value="GDSL-LIKE LIPASE_ACYLHYDROLASE, PUTATIVE (AFU_ORTHOLOGUE AFUA_2G00820)-RELATED"/>
    <property type="match status" value="1"/>
</dbReference>
<dbReference type="EMBL" id="FOAW01000018">
    <property type="protein sequence ID" value="SEL95123.1"/>
    <property type="molecule type" value="Genomic_DNA"/>
</dbReference>
<evidence type="ECO:0000313" key="2">
    <source>
        <dbReference type="EMBL" id="SEL95123.1"/>
    </source>
</evidence>
<proteinExistence type="predicted"/>
<dbReference type="SUPFAM" id="SSF52266">
    <property type="entry name" value="SGNH hydrolase"/>
    <property type="match status" value="1"/>
</dbReference>
<feature type="domain" description="SGNH hydrolase-type esterase" evidence="1">
    <location>
        <begin position="13"/>
        <end position="187"/>
    </location>
</feature>
<accession>A0A1H7UDP8</accession>
<dbReference type="RefSeq" id="WP_072752307.1">
    <property type="nucleotide sequence ID" value="NZ_FOAW01000018.1"/>
</dbReference>
<dbReference type="Pfam" id="PF13472">
    <property type="entry name" value="Lipase_GDSL_2"/>
    <property type="match status" value="1"/>
</dbReference>
<evidence type="ECO:0000313" key="3">
    <source>
        <dbReference type="Proteomes" id="UP000198677"/>
    </source>
</evidence>
<dbReference type="AlphaFoldDB" id="A0A1H7UDP8"/>
<reference evidence="3" key="1">
    <citation type="submission" date="2016-10" db="EMBL/GenBank/DDBJ databases">
        <authorList>
            <person name="Varghese N."/>
            <person name="Submissions S."/>
        </authorList>
    </citation>
    <scope>NUCLEOTIDE SEQUENCE [LARGE SCALE GENOMIC DNA]</scope>
    <source>
        <strain evidence="3">DSM 44675</strain>
    </source>
</reference>
<dbReference type="PANTHER" id="PTHR43784">
    <property type="entry name" value="GDSL-LIKE LIPASE/ACYLHYDROLASE, PUTATIVE (AFU_ORTHOLOGUE AFUA_2G00820)-RELATED"/>
    <property type="match status" value="1"/>
</dbReference>
<gene>
    <name evidence="2" type="ORF">SAMN05444583_11815</name>
</gene>
<evidence type="ECO:0000259" key="1">
    <source>
        <dbReference type="Pfam" id="PF13472"/>
    </source>
</evidence>
<dbReference type="InterPro" id="IPR053140">
    <property type="entry name" value="GDSL_Rv0518-like"/>
</dbReference>
<protein>
    <submittedName>
        <fullName evidence="2">Lysophospholipase L1</fullName>
    </submittedName>
</protein>
<name>A0A1H7UDP8_9NOCA</name>
<dbReference type="Gene3D" id="3.40.50.1110">
    <property type="entry name" value="SGNH hydrolase"/>
    <property type="match status" value="1"/>
</dbReference>
<organism evidence="2 3">
    <name type="scientific">Rhodococcus maanshanensis</name>
    <dbReference type="NCBI Taxonomy" id="183556"/>
    <lineage>
        <taxon>Bacteria</taxon>
        <taxon>Bacillati</taxon>
        <taxon>Actinomycetota</taxon>
        <taxon>Actinomycetes</taxon>
        <taxon>Mycobacteriales</taxon>
        <taxon>Nocardiaceae</taxon>
        <taxon>Rhodococcus</taxon>
    </lineage>
</organism>
<keyword evidence="3" id="KW-1185">Reference proteome</keyword>
<dbReference type="InterPro" id="IPR013830">
    <property type="entry name" value="SGNH_hydro"/>
</dbReference>
<sequence length="261" mass="28766">MNSPEPVFNRYVALGDSFTEGLGDHDPDRPNGLRGWADRVAEQLAAKGEDFRYANLAVRGKLLGQIIDEQVDQALALGPDLVTIYGGGNDLLRPSVDIDAMVDHYDEAVGKLTASGATVAMWTAYDAGWSAVFGKVRGRTAIYNELVREVADRHGAVVVDFWRFDGYDDERMWDWDRLHMSTAGHQRMAVETLDALGVGHTLEAPDLGPAPELSKAERRRVNYVWTKDFVGPWIGRRLTGKSSGDTVAARRPVLEPISAEV</sequence>
<dbReference type="OrthoDB" id="3465773at2"/>
<dbReference type="Proteomes" id="UP000198677">
    <property type="component" value="Unassembled WGS sequence"/>
</dbReference>